<evidence type="ECO:0000256" key="3">
    <source>
        <dbReference type="ARBA" id="ARBA00009588"/>
    </source>
</evidence>
<evidence type="ECO:0000256" key="7">
    <source>
        <dbReference type="ARBA" id="ARBA00022617"/>
    </source>
</evidence>
<dbReference type="InterPro" id="IPR007110">
    <property type="entry name" value="Ig-like_dom"/>
</dbReference>
<evidence type="ECO:0000256" key="13">
    <source>
        <dbReference type="ARBA" id="ARBA00023157"/>
    </source>
</evidence>
<name>A0A8S1HC06_9PELO</name>
<dbReference type="Pfam" id="PF07679">
    <property type="entry name" value="I-set"/>
    <property type="match status" value="1"/>
</dbReference>
<dbReference type="InterPro" id="IPR037120">
    <property type="entry name" value="Haem_peroxidase_sf_animal"/>
</dbReference>
<evidence type="ECO:0000256" key="17">
    <source>
        <dbReference type="ARBA" id="ARBA00048396"/>
    </source>
</evidence>
<dbReference type="InterPro" id="IPR001611">
    <property type="entry name" value="Leu-rich_rpt"/>
</dbReference>
<evidence type="ECO:0000256" key="9">
    <source>
        <dbReference type="ARBA" id="ARBA00022729"/>
    </source>
</evidence>
<reference evidence="23" key="1">
    <citation type="submission" date="2020-10" db="EMBL/GenBank/DDBJ databases">
        <authorList>
            <person name="Kikuchi T."/>
        </authorList>
    </citation>
    <scope>NUCLEOTIDE SEQUENCE</scope>
    <source>
        <strain evidence="23">NKZ352</strain>
    </source>
</reference>
<dbReference type="Gene3D" id="3.80.10.10">
    <property type="entry name" value="Ribonuclease Inhibitor"/>
    <property type="match status" value="2"/>
</dbReference>
<dbReference type="CDD" id="cd09826">
    <property type="entry name" value="peroxidasin_like"/>
    <property type="match status" value="1"/>
</dbReference>
<dbReference type="PRINTS" id="PR00457">
    <property type="entry name" value="ANPEROXIDASE"/>
</dbReference>
<keyword evidence="13" id="KW-1015">Disulfide bond</keyword>
<keyword evidence="24" id="KW-1185">Reference proteome</keyword>
<keyword evidence="14" id="KW-0325">Glycoprotein</keyword>
<proteinExistence type="inferred from homology"/>
<dbReference type="InterPro" id="IPR019791">
    <property type="entry name" value="Haem_peroxidase_animal"/>
</dbReference>
<dbReference type="FunFam" id="1.10.640.10:FF:000001">
    <property type="entry name" value="Peroxidasin homolog"/>
    <property type="match status" value="1"/>
</dbReference>
<dbReference type="Gene3D" id="1.10.640.10">
    <property type="entry name" value="Haem peroxidase domain superfamily, animal type"/>
    <property type="match status" value="1"/>
</dbReference>
<protein>
    <recommendedName>
        <fullName evidence="22">Ig-like domain-containing protein</fullName>
    </recommendedName>
</protein>
<dbReference type="InterPro" id="IPR013098">
    <property type="entry name" value="Ig_I-set"/>
</dbReference>
<dbReference type="SUPFAM" id="SSF48726">
    <property type="entry name" value="Immunoglobulin"/>
    <property type="match status" value="2"/>
</dbReference>
<evidence type="ECO:0000256" key="12">
    <source>
        <dbReference type="ARBA" id="ARBA00023004"/>
    </source>
</evidence>
<keyword evidence="4" id="KW-0964">Secreted</keyword>
<dbReference type="SMART" id="SM00408">
    <property type="entry name" value="IGc2"/>
    <property type="match status" value="1"/>
</dbReference>
<dbReference type="SUPFAM" id="SSF52058">
    <property type="entry name" value="L domain-like"/>
    <property type="match status" value="1"/>
</dbReference>
<dbReference type="GO" id="GO:0004601">
    <property type="term" value="F:peroxidase activity"/>
    <property type="evidence" value="ECO:0007669"/>
    <property type="project" value="UniProtKB-KW"/>
</dbReference>
<dbReference type="SMART" id="SM00409">
    <property type="entry name" value="IG"/>
    <property type="match status" value="2"/>
</dbReference>
<comment type="similarity">
    <text evidence="3">Belongs to the immunoglobulin superfamily. DCC family.</text>
</comment>
<evidence type="ECO:0000313" key="23">
    <source>
        <dbReference type="EMBL" id="CAD6193084.1"/>
    </source>
</evidence>
<evidence type="ECO:0000256" key="1">
    <source>
        <dbReference type="ARBA" id="ARBA00001970"/>
    </source>
</evidence>
<dbReference type="InterPro" id="IPR036179">
    <property type="entry name" value="Ig-like_dom_sf"/>
</dbReference>
<dbReference type="GO" id="GO:0006979">
    <property type="term" value="P:response to oxidative stress"/>
    <property type="evidence" value="ECO:0007669"/>
    <property type="project" value="InterPro"/>
</dbReference>
<keyword evidence="11" id="KW-0560">Oxidoreductase</keyword>
<evidence type="ECO:0000313" key="24">
    <source>
        <dbReference type="Proteomes" id="UP000835052"/>
    </source>
</evidence>
<keyword evidence="8 21" id="KW-0479">Metal-binding</keyword>
<evidence type="ECO:0000256" key="19">
    <source>
        <dbReference type="ARBA" id="ARBA00049501"/>
    </source>
</evidence>
<evidence type="ECO:0000256" key="14">
    <source>
        <dbReference type="ARBA" id="ARBA00023180"/>
    </source>
</evidence>
<keyword evidence="9" id="KW-0732">Signal</keyword>
<comment type="cofactor">
    <cofactor evidence="1">
        <name>heme b</name>
        <dbReference type="ChEBI" id="CHEBI:60344"/>
    </cofactor>
</comment>
<evidence type="ECO:0000256" key="5">
    <source>
        <dbReference type="ARBA" id="ARBA00022559"/>
    </source>
</evidence>
<comment type="catalytic activity">
    <reaction evidence="16">
        <text>L-lysyl-[collagen] + L-methionyl-[collagen] + H2O2 = [collagen]-L-lysyl-N-S-L-methionyl-[collagen] + 2 H2O + H(+)</text>
        <dbReference type="Rhea" id="RHEA:66020"/>
        <dbReference type="Rhea" id="RHEA-COMP:12751"/>
        <dbReference type="Rhea" id="RHEA-COMP:16949"/>
        <dbReference type="Rhea" id="RHEA-COMP:16951"/>
        <dbReference type="ChEBI" id="CHEBI:15377"/>
        <dbReference type="ChEBI" id="CHEBI:15378"/>
        <dbReference type="ChEBI" id="CHEBI:16044"/>
        <dbReference type="ChEBI" id="CHEBI:16240"/>
        <dbReference type="ChEBI" id="CHEBI:29969"/>
        <dbReference type="ChEBI" id="CHEBI:166867"/>
    </reaction>
    <physiologicalReaction direction="left-to-right" evidence="16">
        <dbReference type="Rhea" id="RHEA:66021"/>
    </physiologicalReaction>
</comment>
<feature type="domain" description="Ig-like" evidence="22">
    <location>
        <begin position="431"/>
        <end position="520"/>
    </location>
</feature>
<evidence type="ECO:0000256" key="8">
    <source>
        <dbReference type="ARBA" id="ARBA00022723"/>
    </source>
</evidence>
<dbReference type="SUPFAM" id="SSF48113">
    <property type="entry name" value="Heme-dependent peroxidases"/>
    <property type="match status" value="1"/>
</dbReference>
<gene>
    <name evidence="23" type="ORF">CAUJ_LOCUS9003</name>
</gene>
<evidence type="ECO:0000259" key="22">
    <source>
        <dbReference type="PROSITE" id="PS50835"/>
    </source>
</evidence>
<dbReference type="InterPro" id="IPR032675">
    <property type="entry name" value="LRR_dom_sf"/>
</dbReference>
<dbReference type="GO" id="GO:0005615">
    <property type="term" value="C:extracellular space"/>
    <property type="evidence" value="ECO:0007669"/>
    <property type="project" value="TreeGrafter"/>
</dbReference>
<dbReference type="Gene3D" id="2.60.40.10">
    <property type="entry name" value="Immunoglobulins"/>
    <property type="match status" value="1"/>
</dbReference>
<dbReference type="FunFam" id="2.60.40.10:FF:000299">
    <property type="entry name" value="protogenin isoform X2"/>
    <property type="match status" value="1"/>
</dbReference>
<comment type="catalytic activity">
    <reaction evidence="15">
        <text>bromide + H2O2 = hypobromite + H2O</text>
        <dbReference type="Rhea" id="RHEA:66016"/>
        <dbReference type="ChEBI" id="CHEBI:15377"/>
        <dbReference type="ChEBI" id="CHEBI:15858"/>
        <dbReference type="ChEBI" id="CHEBI:16240"/>
        <dbReference type="ChEBI" id="CHEBI:29250"/>
    </reaction>
    <physiologicalReaction direction="left-to-right" evidence="15">
        <dbReference type="Rhea" id="RHEA:66017"/>
    </physiologicalReaction>
</comment>
<evidence type="ECO:0000256" key="15">
    <source>
        <dbReference type="ARBA" id="ARBA00047544"/>
    </source>
</evidence>
<sequence length="1307" mass="149097">MPICHHLTERQESLLLTVWTQVVLTFARDRSTPFWRPFVVEITVESRPNEEIERRRWRVWGRSCKMNRLLLLLAVAASTLACPEFCKCREKVVDCSAKSLSKLPKSLPTEATTLLLTGNNINGLRKEDLRPLRKLEILIVRNNNIQYIEEGILDELPKLRRLHLARNKLRKLPRLATKPAPLISLELRHNNLIHLNSQAFSNCPHLMQLDLANNLLPSIPTKIFKNNMQLMELHLHRNPWNCDCRMIELKGYFAMQKNSSESACFTPPDLKKSLVHEVENSMLRCTQPIVEEESSGITLKCPTETDQGDEIVWIEGNEELETNETVVRIRPDMLRLTPDSLVSEISCTVDRLSRTIGYREQRQIRVHHGKAPQFTFKQKATSAREGDPLELTCEASGEPQPKMACYTCLASNIHGKVEHSVKVGLTSSEPPVIFDAPMSTTMEIGQQITFRCKARGVPLPEISWLFEGTRIPRRNTRYTISEDNIELTVEKLTRHDAGAYTCHAQNSVGSASAMARLNISNQVINKIDDFLNDTTVVQIAEQARINVDKALQTTKEEKAKTKMNDPNNLRSLFKFAATLGKVDLGKAREIYEESLRLIQEHIENGLEFSASGITPNVSYEAVLPVSFVQTLMEKSGCQTGQFVESCDDICYHSKYRSYDGQCNNFEHPLWGVSEMAFLRLLPPRYENGFNTPVGWEKGRLYNGFPLPNARKISRKLIGTDEITPHTHLSAMLMQWGQFIDHDLTLTAPALTRHSYREGAFCNRTCENLDPCFNIQLEPDDPKLLVAKNQKYPCLEFERNGAACGSGETSPIFQRVTYRDQLNVLTSYLDASAIYGNTEEQALELRDLYSDHGILRFDIVSEAQKPYLPFEKESEMDCRRNYSEENPIRCFLAGDLRANEQLGLTSMHTIFLREHNRIASRLLELNSNWDGETIYQAAMMQHITYNDWLPKLIGRPTFNEIIGPYKGYNPDVNPTIANEFATAALRFAHTMINPQLFRFDKNFEPIKEGNLPLHKAFFAPERLLSEGGIDPLLRGLFAAPIKNPRPDQILNKELTERLFSRYHEVALDLAAFNIQRGRDHGLPAWTEYRKFCNLSAPQTWEDMTPIVKNESVIAKLKELYGSPANIDLWVGGVTEKRTPEAMMGPTLACIIADQFKRLRDGDRFWYENEGMFTKLQLRQIKKASLSKIVCTNGDDIDRIQRDIFIYHGNSTTFYEPCGSLPEVNLNMWAACCDSTCHSSLSSASVSKAKKRKRHTPKVKVCDLANGEVKKQGETWMDHDDPCAECTCKESEVWCRVNHDCRRKNFPEV</sequence>
<dbReference type="PROSITE" id="PS50835">
    <property type="entry name" value="IG_LIKE"/>
    <property type="match status" value="1"/>
</dbReference>
<organism evidence="23 24">
    <name type="scientific">Caenorhabditis auriculariae</name>
    <dbReference type="NCBI Taxonomy" id="2777116"/>
    <lineage>
        <taxon>Eukaryota</taxon>
        <taxon>Metazoa</taxon>
        <taxon>Ecdysozoa</taxon>
        <taxon>Nematoda</taxon>
        <taxon>Chromadorea</taxon>
        <taxon>Rhabditida</taxon>
        <taxon>Rhabditina</taxon>
        <taxon>Rhabditomorpha</taxon>
        <taxon>Rhabditoidea</taxon>
        <taxon>Rhabditidae</taxon>
        <taxon>Peloderinae</taxon>
        <taxon>Caenorhabditis</taxon>
    </lineage>
</organism>
<dbReference type="InterPro" id="IPR013783">
    <property type="entry name" value="Ig-like_fold"/>
</dbReference>
<accession>A0A8S1HC06</accession>
<dbReference type="Pfam" id="PF03098">
    <property type="entry name" value="An_peroxidase"/>
    <property type="match status" value="1"/>
</dbReference>
<dbReference type="InterPro" id="IPR000372">
    <property type="entry name" value="LRRNT"/>
</dbReference>
<evidence type="ECO:0000256" key="10">
    <source>
        <dbReference type="ARBA" id="ARBA00022737"/>
    </source>
</evidence>
<dbReference type="GO" id="GO:0046872">
    <property type="term" value="F:metal ion binding"/>
    <property type="evidence" value="ECO:0007669"/>
    <property type="project" value="UniProtKB-KW"/>
</dbReference>
<evidence type="ECO:0000256" key="4">
    <source>
        <dbReference type="ARBA" id="ARBA00022525"/>
    </source>
</evidence>
<keyword evidence="5" id="KW-0575">Peroxidase</keyword>
<comment type="catalytic activity">
    <reaction evidence="18">
        <text>L-tyrosyl-[protein] + bromide + H2O2 + H(+) = 3-bromo-L-tyrosyl-[protein] + 2 H2O</text>
        <dbReference type="Rhea" id="RHEA:69360"/>
        <dbReference type="Rhea" id="RHEA-COMP:10136"/>
        <dbReference type="Rhea" id="RHEA-COMP:17686"/>
        <dbReference type="ChEBI" id="CHEBI:15377"/>
        <dbReference type="ChEBI" id="CHEBI:15378"/>
        <dbReference type="ChEBI" id="CHEBI:15858"/>
        <dbReference type="ChEBI" id="CHEBI:16240"/>
        <dbReference type="ChEBI" id="CHEBI:46858"/>
        <dbReference type="ChEBI" id="CHEBI:183512"/>
    </reaction>
    <physiologicalReaction direction="left-to-right" evidence="18">
        <dbReference type="Rhea" id="RHEA:69361"/>
    </physiologicalReaction>
</comment>
<dbReference type="SMART" id="SM00369">
    <property type="entry name" value="LRR_TYP"/>
    <property type="match status" value="4"/>
</dbReference>
<evidence type="ECO:0000256" key="20">
    <source>
        <dbReference type="ARBA" id="ARBA00061342"/>
    </source>
</evidence>
<comment type="catalytic activity">
    <reaction evidence="19">
        <text>hypobromite + L-tyrosyl-[protein] + H(+) = 3-bromo-L-tyrosyl-[protein] + H2O</text>
        <dbReference type="Rhea" id="RHEA:69356"/>
        <dbReference type="Rhea" id="RHEA-COMP:10136"/>
        <dbReference type="Rhea" id="RHEA-COMP:17686"/>
        <dbReference type="ChEBI" id="CHEBI:15377"/>
        <dbReference type="ChEBI" id="CHEBI:15378"/>
        <dbReference type="ChEBI" id="CHEBI:29250"/>
        <dbReference type="ChEBI" id="CHEBI:46858"/>
        <dbReference type="ChEBI" id="CHEBI:183512"/>
    </reaction>
    <physiologicalReaction direction="left-to-right" evidence="19">
        <dbReference type="Rhea" id="RHEA:69357"/>
    </physiologicalReaction>
</comment>
<keyword evidence="10" id="KW-0677">Repeat</keyword>
<dbReference type="PANTHER" id="PTHR11475">
    <property type="entry name" value="OXIDASE/PEROXIDASE"/>
    <property type="match status" value="1"/>
</dbReference>
<dbReference type="PANTHER" id="PTHR11475:SF140">
    <property type="entry name" value="PEROXIDASIN HOMOLOG PXN-2"/>
    <property type="match status" value="1"/>
</dbReference>
<keyword evidence="12 21" id="KW-0408">Iron</keyword>
<evidence type="ECO:0000256" key="18">
    <source>
        <dbReference type="ARBA" id="ARBA00048887"/>
    </source>
</evidence>
<evidence type="ECO:0000256" key="16">
    <source>
        <dbReference type="ARBA" id="ARBA00047610"/>
    </source>
</evidence>
<dbReference type="PROSITE" id="PS50292">
    <property type="entry name" value="PEROXIDASE_3"/>
    <property type="match status" value="1"/>
</dbReference>
<keyword evidence="6" id="KW-0433">Leucine-rich repeat</keyword>
<comment type="catalytic activity">
    <reaction evidence="17">
        <text>L-lysyl-[collagen] + L-methionyl-[collagen] + hypobromite = [collagen]-L-lysyl-N-S-L-methionyl-[collagen] + bromide + H2O + H(+)</text>
        <dbReference type="Rhea" id="RHEA:66024"/>
        <dbReference type="Rhea" id="RHEA-COMP:12751"/>
        <dbReference type="Rhea" id="RHEA-COMP:16949"/>
        <dbReference type="Rhea" id="RHEA-COMP:16951"/>
        <dbReference type="ChEBI" id="CHEBI:15377"/>
        <dbReference type="ChEBI" id="CHEBI:15378"/>
        <dbReference type="ChEBI" id="CHEBI:15858"/>
        <dbReference type="ChEBI" id="CHEBI:16044"/>
        <dbReference type="ChEBI" id="CHEBI:29250"/>
        <dbReference type="ChEBI" id="CHEBI:29969"/>
        <dbReference type="ChEBI" id="CHEBI:166867"/>
    </reaction>
    <physiologicalReaction direction="left-to-right" evidence="17">
        <dbReference type="Rhea" id="RHEA:66025"/>
    </physiologicalReaction>
</comment>
<dbReference type="InterPro" id="IPR034824">
    <property type="entry name" value="Peroxidasin_peroxidase"/>
</dbReference>
<dbReference type="InterPro" id="IPR010255">
    <property type="entry name" value="Haem_peroxidase_sf"/>
</dbReference>
<keyword evidence="7 21" id="KW-0349">Heme</keyword>
<dbReference type="Pfam" id="PF13855">
    <property type="entry name" value="LRR_8"/>
    <property type="match status" value="2"/>
</dbReference>
<dbReference type="GO" id="GO:0020037">
    <property type="term" value="F:heme binding"/>
    <property type="evidence" value="ECO:0007669"/>
    <property type="project" value="InterPro"/>
</dbReference>
<evidence type="ECO:0000256" key="11">
    <source>
        <dbReference type="ARBA" id="ARBA00023002"/>
    </source>
</evidence>
<dbReference type="SMART" id="SM00013">
    <property type="entry name" value="LRRNT"/>
    <property type="match status" value="1"/>
</dbReference>
<comment type="similarity">
    <text evidence="20">Belongs to the peroxidase family. XPO subfamily.</text>
</comment>
<dbReference type="EMBL" id="CAJGYM010000032">
    <property type="protein sequence ID" value="CAD6193084.1"/>
    <property type="molecule type" value="Genomic_DNA"/>
</dbReference>
<evidence type="ECO:0000256" key="2">
    <source>
        <dbReference type="ARBA" id="ARBA00004613"/>
    </source>
</evidence>
<dbReference type="InterPro" id="IPR003591">
    <property type="entry name" value="Leu-rich_rpt_typical-subtyp"/>
</dbReference>
<dbReference type="InterPro" id="IPR003598">
    <property type="entry name" value="Ig_sub2"/>
</dbReference>
<comment type="caution">
    <text evidence="23">The sequence shown here is derived from an EMBL/GenBank/DDBJ whole genome shotgun (WGS) entry which is preliminary data.</text>
</comment>
<feature type="binding site" description="axial binding residue" evidence="21">
    <location>
        <position position="988"/>
    </location>
    <ligand>
        <name>heme b</name>
        <dbReference type="ChEBI" id="CHEBI:60344"/>
    </ligand>
    <ligandPart>
        <name>Fe</name>
        <dbReference type="ChEBI" id="CHEBI:18248"/>
    </ligandPart>
</feature>
<dbReference type="PROSITE" id="PS51450">
    <property type="entry name" value="LRR"/>
    <property type="match status" value="1"/>
</dbReference>
<evidence type="ECO:0000256" key="6">
    <source>
        <dbReference type="ARBA" id="ARBA00022614"/>
    </source>
</evidence>
<comment type="subcellular location">
    <subcellularLocation>
        <location evidence="2">Secreted</location>
    </subcellularLocation>
</comment>
<evidence type="ECO:0000256" key="21">
    <source>
        <dbReference type="PIRSR" id="PIRSR619791-2"/>
    </source>
</evidence>
<dbReference type="InterPro" id="IPR003599">
    <property type="entry name" value="Ig_sub"/>
</dbReference>
<dbReference type="OrthoDB" id="823504at2759"/>
<dbReference type="Proteomes" id="UP000835052">
    <property type="component" value="Unassembled WGS sequence"/>
</dbReference>